<feature type="non-terminal residue" evidence="2">
    <location>
        <position position="1"/>
    </location>
</feature>
<dbReference type="EMBL" id="FJ600047">
    <property type="protein sequence ID" value="ACU45096.1"/>
    <property type="molecule type" value="mRNA"/>
</dbReference>
<organism evidence="2">
    <name type="scientific">Pfiesteria piscicida</name>
    <name type="common">Phantom dinoflagellate</name>
    <dbReference type="NCBI Taxonomy" id="71001"/>
    <lineage>
        <taxon>Eukaryota</taxon>
        <taxon>Sar</taxon>
        <taxon>Alveolata</taxon>
        <taxon>Dinophyceae</taxon>
        <taxon>Peridiniales</taxon>
        <taxon>Pfiesteriaceae</taxon>
        <taxon>Pfiesteria</taxon>
    </lineage>
</organism>
<keyword evidence="1" id="KW-1133">Transmembrane helix</keyword>
<dbReference type="AlphaFoldDB" id="E8Z6L6"/>
<feature type="transmembrane region" description="Helical" evidence="1">
    <location>
        <begin position="58"/>
        <end position="77"/>
    </location>
</feature>
<reference evidence="2" key="1">
    <citation type="submission" date="2008-12" db="EMBL/GenBank/DDBJ databases">
        <authorList>
            <person name="Zhang H."/>
            <person name="Lin S."/>
        </authorList>
    </citation>
    <scope>NUCLEOTIDE SEQUENCE</scope>
    <source>
        <strain evidence="2">CCMP1831</strain>
    </source>
</reference>
<reference evidence="2" key="2">
    <citation type="book" date="2010" name="PROCEEDINGS OF 13TH INTERNATIONAL CONFERENCE ON HARMFUL ALGAE" publisher="International Society For The Study of Harmful Algae" city="Hong Kong, China">
        <title>Dinoflagellate meta-transcriptomics enabled by spliced leader.</title>
        <editorList>
            <person name="Unknown A."/>
        </editorList>
        <authorList>
            <person name="Lin S."/>
            <person name="Zhang H."/>
        </authorList>
    </citation>
    <scope>NUCLEOTIDE SEQUENCE</scope>
    <source>
        <strain evidence="2">CCMP1831</strain>
    </source>
</reference>
<name>E8Z6L6_PFIPI</name>
<evidence type="ECO:0000256" key="1">
    <source>
        <dbReference type="SAM" id="Phobius"/>
    </source>
</evidence>
<protein>
    <submittedName>
        <fullName evidence="2">Uncharacterized protein</fullName>
    </submittedName>
</protein>
<sequence length="87" mass="9567">SSSIPSLLSYHWPLEVTQDPSRKSSLIYSSCILETSSIGDGAVMDGTQQRLPLLHMGFPSPIVLFLQAYGIIAYNLLQPRSEEVNNS</sequence>
<proteinExistence type="evidence at transcript level"/>
<evidence type="ECO:0000313" key="2">
    <source>
        <dbReference type="EMBL" id="ACU45096.1"/>
    </source>
</evidence>
<keyword evidence="1" id="KW-0812">Transmembrane</keyword>
<keyword evidence="1" id="KW-0472">Membrane</keyword>
<accession>E8Z6L6</accession>